<dbReference type="OMA" id="TETSANW"/>
<dbReference type="GO" id="GO:0099041">
    <property type="term" value="P:vesicle tethering to Golgi"/>
    <property type="evidence" value="ECO:0000318"/>
    <property type="project" value="GO_Central"/>
</dbReference>
<dbReference type="GO" id="GO:0042147">
    <property type="term" value="P:retrograde transport, endosome to Golgi"/>
    <property type="evidence" value="ECO:0000318"/>
    <property type="project" value="GO_Central"/>
</dbReference>
<proteinExistence type="inferred from homology"/>
<dbReference type="AlphaFoldDB" id="C4M8R5"/>
<reference evidence="7" key="1">
    <citation type="journal article" date="2005" name="Nature">
        <title>The genome of the protist parasite Entamoeba histolytica.</title>
        <authorList>
            <person name="Loftus B."/>
            <person name="Anderson I."/>
            <person name="Davies R."/>
            <person name="Alsmark U.C."/>
            <person name="Samuelson J."/>
            <person name="Amedeo P."/>
            <person name="Roncaglia P."/>
            <person name="Berriman M."/>
            <person name="Hirt R.P."/>
            <person name="Mann B.J."/>
            <person name="Nozaki T."/>
            <person name="Suh B."/>
            <person name="Pop M."/>
            <person name="Duchene M."/>
            <person name="Ackers J."/>
            <person name="Tannich E."/>
            <person name="Leippe M."/>
            <person name="Hofer M."/>
            <person name="Bruchhaus I."/>
            <person name="Willhoeft U."/>
            <person name="Bhattacharya A."/>
            <person name="Chillingworth T."/>
            <person name="Churcher C."/>
            <person name="Hance Z."/>
            <person name="Harris B."/>
            <person name="Harris D."/>
            <person name="Jagels K."/>
            <person name="Moule S."/>
            <person name="Mungall K."/>
            <person name="Ormond D."/>
            <person name="Squares R."/>
            <person name="Whitehead S."/>
            <person name="Quail M.A."/>
            <person name="Rabbinowitsch E."/>
            <person name="Norbertczak H."/>
            <person name="Price C."/>
            <person name="Wang Z."/>
            <person name="Guillen N."/>
            <person name="Gilchrist C."/>
            <person name="Stroup S.E."/>
            <person name="Bhattacharya S."/>
            <person name="Lohia A."/>
            <person name="Foster P.G."/>
            <person name="Sicheritz-Ponten T."/>
            <person name="Weber C."/>
            <person name="Singh U."/>
            <person name="Mukherjee C."/>
            <person name="El-Sayed N.M."/>
            <person name="Petri W.A.Jr."/>
            <person name="Clark C.G."/>
            <person name="Embley T.M."/>
            <person name="Barrell B."/>
            <person name="Fraser C.M."/>
            <person name="Hall N."/>
        </authorList>
    </citation>
    <scope>NUCLEOTIDE SEQUENCE [LARGE SCALE GENOMIC DNA]</scope>
    <source>
        <strain evidence="7">HM-1:IMSS</strain>
    </source>
</reference>
<keyword evidence="2" id="KW-0227">DNA damage</keyword>
<dbReference type="InterPro" id="IPR010760">
    <property type="entry name" value="DNA-repair_Swi5"/>
</dbReference>
<evidence type="ECO:0000256" key="4">
    <source>
        <dbReference type="SAM" id="Coils"/>
    </source>
</evidence>
<dbReference type="KEGG" id="ehi:EHI_181530"/>
<evidence type="ECO:0000256" key="5">
    <source>
        <dbReference type="SAM" id="MobiDB-lite"/>
    </source>
</evidence>
<dbReference type="VEuPathDB" id="AmoebaDB:KM1_280510"/>
<dbReference type="PANTHER" id="PTHR13297:SF5">
    <property type="entry name" value="TBC1 DOMAIN FAMILY MEMBER 23"/>
    <property type="match status" value="1"/>
</dbReference>
<dbReference type="VEuPathDB" id="AmoebaDB:EHI5A_218440"/>
<dbReference type="RefSeq" id="XP_649670.2">
    <property type="nucleotide sequence ID" value="XM_644578.2"/>
</dbReference>
<dbReference type="InterPro" id="IPR036873">
    <property type="entry name" value="Rhodanese-like_dom_sf"/>
</dbReference>
<dbReference type="Gene3D" id="1.20.5.170">
    <property type="match status" value="1"/>
</dbReference>
<dbReference type="InterPro" id="IPR039755">
    <property type="entry name" value="TBC1D23"/>
</dbReference>
<dbReference type="Proteomes" id="UP000001926">
    <property type="component" value="Partially assembled WGS sequence"/>
</dbReference>
<evidence type="ECO:0000256" key="1">
    <source>
        <dbReference type="ARBA" id="ARBA00008060"/>
    </source>
</evidence>
<dbReference type="EMBL" id="DS571373">
    <property type="protein sequence ID" value="EAL44282.2"/>
    <property type="molecule type" value="Genomic_DNA"/>
</dbReference>
<dbReference type="OrthoDB" id="29698at2759"/>
<dbReference type="VEuPathDB" id="AmoebaDB:EHI8A_212460"/>
<protein>
    <recommendedName>
        <fullName evidence="6">Rhodanese domain-containing protein</fullName>
    </recommendedName>
</protein>
<dbReference type="Gene3D" id="3.40.250.10">
    <property type="entry name" value="Rhodanese-like domain"/>
    <property type="match status" value="1"/>
</dbReference>
<dbReference type="InterPro" id="IPR035969">
    <property type="entry name" value="Rab-GAP_TBC_sf"/>
</dbReference>
<dbReference type="VEuPathDB" id="AmoebaDB:EHI_181530"/>
<keyword evidence="3" id="KW-0234">DNA repair</keyword>
<dbReference type="SUPFAM" id="SSF52821">
    <property type="entry name" value="Rhodanese/Cell cycle control phosphatase"/>
    <property type="match status" value="1"/>
</dbReference>
<dbReference type="GO" id="GO:0005802">
    <property type="term" value="C:trans-Golgi network"/>
    <property type="evidence" value="ECO:0000318"/>
    <property type="project" value="GO_Central"/>
</dbReference>
<feature type="region of interest" description="Disordered" evidence="5">
    <location>
        <begin position="476"/>
        <end position="548"/>
    </location>
</feature>
<dbReference type="InterPro" id="IPR001763">
    <property type="entry name" value="Rhodanese-like_dom"/>
</dbReference>
<organism evidence="7 8">
    <name type="scientific">Entamoeba histolytica (strain ATCC 30459 / HM-1:IMSS / ABRM)</name>
    <dbReference type="NCBI Taxonomy" id="294381"/>
    <lineage>
        <taxon>Eukaryota</taxon>
        <taxon>Amoebozoa</taxon>
        <taxon>Evosea</taxon>
        <taxon>Archamoebae</taxon>
        <taxon>Mastigamoebida</taxon>
        <taxon>Entamoebidae</taxon>
        <taxon>Entamoeba</taxon>
    </lineage>
</organism>
<keyword evidence="4" id="KW-0175">Coiled coil</keyword>
<dbReference type="Pfam" id="PF00581">
    <property type="entry name" value="Rhodanese"/>
    <property type="match status" value="1"/>
</dbReference>
<dbReference type="GO" id="GO:0005829">
    <property type="term" value="C:cytosol"/>
    <property type="evidence" value="ECO:0007669"/>
    <property type="project" value="GOC"/>
</dbReference>
<dbReference type="GO" id="GO:0006281">
    <property type="term" value="P:DNA repair"/>
    <property type="evidence" value="ECO:0007669"/>
    <property type="project" value="UniProtKB-KW"/>
</dbReference>
<evidence type="ECO:0000256" key="2">
    <source>
        <dbReference type="ARBA" id="ARBA00022763"/>
    </source>
</evidence>
<comment type="similarity">
    <text evidence="1">Belongs to the SWI5/SAE3 family.</text>
</comment>
<dbReference type="Gene3D" id="1.10.472.80">
    <property type="entry name" value="Ypt/Rab-GAP domain of gyp1p, domain 3"/>
    <property type="match status" value="1"/>
</dbReference>
<dbReference type="VEuPathDB" id="AmoebaDB:EHI7A_183060"/>
<gene>
    <name evidence="7" type="ORF">EHI_181530</name>
</gene>
<evidence type="ECO:0000313" key="8">
    <source>
        <dbReference type="Proteomes" id="UP000001926"/>
    </source>
</evidence>
<dbReference type="PROSITE" id="PS50206">
    <property type="entry name" value="RHODANESE_3"/>
    <property type="match status" value="1"/>
</dbReference>
<dbReference type="HOGENOM" id="CLU_349664_0_0_1"/>
<feature type="domain" description="Rhodanese" evidence="6">
    <location>
        <begin position="310"/>
        <end position="405"/>
    </location>
</feature>
<evidence type="ECO:0000256" key="3">
    <source>
        <dbReference type="ARBA" id="ARBA00023204"/>
    </source>
</evidence>
<reference evidence="7" key="2">
    <citation type="submission" date="2007-03" db="EMBL/GenBank/DDBJ databases">
        <authorList>
            <person name="Lorenzi H."/>
            <person name="Amedeo P."/>
            <person name="Inman J."/>
            <person name="Schobel S."/>
            <person name="Caler E."/>
        </authorList>
    </citation>
    <scope>GENOME REANNOTATION</scope>
    <source>
        <strain evidence="7">HM-1:IMSS</strain>
    </source>
</reference>
<feature type="coiled-coil region" evidence="4">
    <location>
        <begin position="733"/>
        <end position="767"/>
    </location>
</feature>
<evidence type="ECO:0000313" key="7">
    <source>
        <dbReference type="EMBL" id="EAL44282.2"/>
    </source>
</evidence>
<dbReference type="Pfam" id="PF07061">
    <property type="entry name" value="Swi5"/>
    <property type="match status" value="1"/>
</dbReference>
<sequence>MEEANIKLISKCVQLNSLNDIRTLCRSQIPSSLRSSIYKLFLQPKRLVKEIKSSEHHVEEIKTLVQVKGEIIWPIVDTIITRYTIAPTSKNLENLYRVISTLYSLNSFELTTENSQEQIQLANLSIAFFERFHRYFLTHYPSIQTALNTIFLQLLLFHCPSLAIKLESKRINISNITSPFIYNLFISLFNDLNALWKLWDYLLLSEDPCFFVFILTALFLLKEHTLGDSTEDILQELQKPLSLSEVDLLCSTASFVRSHTPLTVFRYISGSVSFSYNFQRIYSKILKNSNVFEVTATDIIKDMTTRHQLIHFVDCRDDEDFERCSILGSQHITLPVTSETITDITKDFKPNHIIVLFGSQHKGHLPTKDMIVSAALAFLKIGVEKVCIMESGFEGYHECAMNKVQGAKLERHNIALCYVCNPQIKKMEKIASVVEENAKKAKETVQEKSSSWWGYISQTVSDAAKKYEQNSIKAMEDAKRVREEERKKQKEEQNKREEQSKREKEQKEEKIKEEKKEEPNEQKQTKDFPKKIDQKEETSPIKKEDKKMELFEIVEEDDDDEKDTNNTDYFNDVMKENPTYQALLEIKGDQETKNILVVLTSIELLILEKSENEVFMVQEILYDDIKKVITKRSTPENITIKTQDEELIMKITDNHQQFIKDLTEQKLKKREMKEKVVEILEEIQAKPQGEKEIREKTGIEAEIVKISLEEMVEEKIIKKGKKEGMYYYYTGNEEEIRKEIIEIMKGIEEMKKEIERYEKASEESMEKVHKYNEIKDIGQELMGRKGQMEGKTIEEIYKEYQMGYED</sequence>
<dbReference type="PANTHER" id="PTHR13297">
    <property type="entry name" value="TBC1 DOMAIN FAMILY MEMBER 23-RELATED"/>
    <property type="match status" value="1"/>
</dbReference>
<evidence type="ECO:0000259" key="6">
    <source>
        <dbReference type="PROSITE" id="PS50206"/>
    </source>
</evidence>
<dbReference type="VEuPathDB" id="AmoebaDB:EHI5A_267310"/>
<dbReference type="SUPFAM" id="SSF47923">
    <property type="entry name" value="Ypt/Rab-GAP domain of gyp1p"/>
    <property type="match status" value="1"/>
</dbReference>
<keyword evidence="8" id="KW-1185">Reference proteome</keyword>
<dbReference type="GeneID" id="3403965"/>
<dbReference type="InParanoid" id="C4M8R5"/>
<name>C4M8R5_ENTH1</name>
<accession>C4M8R5</accession>